<evidence type="ECO:0000313" key="2">
    <source>
        <dbReference type="Proteomes" id="UP001595699"/>
    </source>
</evidence>
<organism evidence="1 2">
    <name type="scientific">Tenggerimyces flavus</name>
    <dbReference type="NCBI Taxonomy" id="1708749"/>
    <lineage>
        <taxon>Bacteria</taxon>
        <taxon>Bacillati</taxon>
        <taxon>Actinomycetota</taxon>
        <taxon>Actinomycetes</taxon>
        <taxon>Propionibacteriales</taxon>
        <taxon>Nocardioidaceae</taxon>
        <taxon>Tenggerimyces</taxon>
    </lineage>
</organism>
<reference evidence="2" key="1">
    <citation type="journal article" date="2019" name="Int. J. Syst. Evol. Microbiol.">
        <title>The Global Catalogue of Microorganisms (GCM) 10K type strain sequencing project: providing services to taxonomists for standard genome sequencing and annotation.</title>
        <authorList>
            <consortium name="The Broad Institute Genomics Platform"/>
            <consortium name="The Broad Institute Genome Sequencing Center for Infectious Disease"/>
            <person name="Wu L."/>
            <person name="Ma J."/>
        </authorList>
    </citation>
    <scope>NUCLEOTIDE SEQUENCE [LARGE SCALE GENOMIC DNA]</scope>
    <source>
        <strain evidence="2">CGMCC 4.7241</strain>
    </source>
</reference>
<sequence length="324" mass="35463">MDPTLTELRGQLDQLGIALVEHRDAPEQATVRLVRGRSEQTYALLAGSTIRLTEASSAHADHPLLVFTTTVSPRTADSFRRAKIHYLDLAGNAWLQFGDVFIDVRGRSSGSGASTRGSGNLFSRGGAQVLFALLAWPQLWQGPQRELARTAGVSVGQANLTLRLLTDAGYDKDRAARGPADLLDLWAAAFPTGLAKRIALAEYEGDLSRLTRVEDEDPVLVNTAGLDSAVFASGESAAREMIRPATLTLYVPELDPHLAIKNRWRVGDHANVFIRRKFWNAPDEGDSPLTGLRQAPWPLVYADLASSEDARVRNAAREWRARFA</sequence>
<dbReference type="InterPro" id="IPR019238">
    <property type="entry name" value="AbiEi_2"/>
</dbReference>
<dbReference type="RefSeq" id="WP_205117006.1">
    <property type="nucleotide sequence ID" value="NZ_JAFBCM010000001.1"/>
</dbReference>
<gene>
    <name evidence="1" type="ORF">ACFOUW_07885</name>
</gene>
<comment type="caution">
    <text evidence="1">The sequence shown here is derived from an EMBL/GenBank/DDBJ whole genome shotgun (WGS) entry which is preliminary data.</text>
</comment>
<dbReference type="Pfam" id="PF09952">
    <property type="entry name" value="AbiEi_2"/>
    <property type="match status" value="1"/>
</dbReference>
<dbReference type="Proteomes" id="UP001595699">
    <property type="component" value="Unassembled WGS sequence"/>
</dbReference>
<evidence type="ECO:0000313" key="1">
    <source>
        <dbReference type="EMBL" id="MFC3760755.1"/>
    </source>
</evidence>
<proteinExistence type="predicted"/>
<protein>
    <submittedName>
        <fullName evidence="1">Type IV toxin-antitoxin system AbiEi family antitoxin</fullName>
    </submittedName>
</protein>
<accession>A0ABV7YAP6</accession>
<keyword evidence="2" id="KW-1185">Reference proteome</keyword>
<name>A0ABV7YAP6_9ACTN</name>
<dbReference type="EMBL" id="JBHRZH010000006">
    <property type="protein sequence ID" value="MFC3760755.1"/>
    <property type="molecule type" value="Genomic_DNA"/>
</dbReference>